<evidence type="ECO:0000313" key="8">
    <source>
        <dbReference type="Proteomes" id="UP000032452"/>
    </source>
</evidence>
<keyword evidence="1" id="KW-0678">Repressor</keyword>
<organism evidence="7 8">
    <name type="scientific">Aliterella atlantica CENA595</name>
    <dbReference type="NCBI Taxonomy" id="1618023"/>
    <lineage>
        <taxon>Bacteria</taxon>
        <taxon>Bacillati</taxon>
        <taxon>Cyanobacteriota</taxon>
        <taxon>Cyanophyceae</taxon>
        <taxon>Chroococcidiopsidales</taxon>
        <taxon>Aliterellaceae</taxon>
        <taxon>Aliterella</taxon>
    </lineage>
</organism>
<dbReference type="Gene3D" id="3.40.630.30">
    <property type="match status" value="1"/>
</dbReference>
<dbReference type="SUPFAM" id="SSF55729">
    <property type="entry name" value="Acyl-CoA N-acyltransferases (Nat)"/>
    <property type="match status" value="1"/>
</dbReference>
<dbReference type="OrthoDB" id="9799147at2"/>
<reference evidence="7 8" key="1">
    <citation type="submission" date="2015-02" db="EMBL/GenBank/DDBJ databases">
        <title>Draft genome of a novel marine cyanobacterium (Chroococcales) isolated from South Atlantic Ocean.</title>
        <authorList>
            <person name="Rigonato J."/>
            <person name="Alvarenga D.O."/>
            <person name="Branco L.H."/>
            <person name="Varani A.M."/>
            <person name="Brandini F.P."/>
            <person name="Fiore M.F."/>
        </authorList>
    </citation>
    <scope>NUCLEOTIDE SEQUENCE [LARGE SCALE GENOMIC DNA]</scope>
    <source>
        <strain evidence="7 8">CENA595</strain>
    </source>
</reference>
<evidence type="ECO:0000256" key="4">
    <source>
        <dbReference type="ARBA" id="ARBA00023315"/>
    </source>
</evidence>
<dbReference type="InterPro" id="IPR016181">
    <property type="entry name" value="Acyl_CoA_acyltransferase"/>
</dbReference>
<feature type="domain" description="N-acetyltransferase" evidence="6">
    <location>
        <begin position="1"/>
        <end position="158"/>
    </location>
</feature>
<dbReference type="Proteomes" id="UP000032452">
    <property type="component" value="Unassembled WGS sequence"/>
</dbReference>
<keyword evidence="3 7" id="KW-0808">Transferase</keyword>
<dbReference type="Pfam" id="PF13508">
    <property type="entry name" value="Acetyltransf_7"/>
    <property type="match status" value="1"/>
</dbReference>
<evidence type="ECO:0000256" key="3">
    <source>
        <dbReference type="ARBA" id="ARBA00022679"/>
    </source>
</evidence>
<sequence>MRVIQLLDKLHDRDSFDCGNEALNQFFKQTARQHIQKGLSRTFVLVDTEQSENVLAFFSLSLCEVRTEKLPPKFAKKYPSLISGVKLARLAVAKSMQRQGIGSILMIEAMQRAVVVANNAGIVGLFVDAKDNAAKAYYERYGFISLKDTPLEMFLPLQTIAQIIEPS</sequence>
<evidence type="ECO:0000256" key="1">
    <source>
        <dbReference type="ARBA" id="ARBA00022491"/>
    </source>
</evidence>
<dbReference type="EMBL" id="JYON01000032">
    <property type="protein sequence ID" value="KJH69862.1"/>
    <property type="molecule type" value="Genomic_DNA"/>
</dbReference>
<proteinExistence type="predicted"/>
<name>A0A0D8ZNC8_9CYAN</name>
<protein>
    <submittedName>
        <fullName evidence="7">GCN5 family acetyltransferase</fullName>
    </submittedName>
</protein>
<dbReference type="GO" id="GO:0016747">
    <property type="term" value="F:acyltransferase activity, transferring groups other than amino-acyl groups"/>
    <property type="evidence" value="ECO:0007669"/>
    <property type="project" value="InterPro"/>
</dbReference>
<evidence type="ECO:0000256" key="2">
    <source>
        <dbReference type="ARBA" id="ARBA00022649"/>
    </source>
</evidence>
<dbReference type="PROSITE" id="PS51186">
    <property type="entry name" value="GNAT"/>
    <property type="match status" value="1"/>
</dbReference>
<gene>
    <name evidence="7" type="ORF">UH38_21225</name>
</gene>
<keyword evidence="2" id="KW-1277">Toxin-antitoxin system</keyword>
<comment type="catalytic activity">
    <reaction evidence="5">
        <text>glycyl-tRNA(Gly) + acetyl-CoA = N-acetylglycyl-tRNA(Gly) + CoA + H(+)</text>
        <dbReference type="Rhea" id="RHEA:81867"/>
        <dbReference type="Rhea" id="RHEA-COMP:9683"/>
        <dbReference type="Rhea" id="RHEA-COMP:19766"/>
        <dbReference type="ChEBI" id="CHEBI:15378"/>
        <dbReference type="ChEBI" id="CHEBI:57287"/>
        <dbReference type="ChEBI" id="CHEBI:57288"/>
        <dbReference type="ChEBI" id="CHEBI:78522"/>
        <dbReference type="ChEBI" id="CHEBI:232036"/>
    </reaction>
</comment>
<evidence type="ECO:0000259" key="6">
    <source>
        <dbReference type="PROSITE" id="PS51186"/>
    </source>
</evidence>
<evidence type="ECO:0000313" key="7">
    <source>
        <dbReference type="EMBL" id="KJH69862.1"/>
    </source>
</evidence>
<dbReference type="RefSeq" id="WP_045056699.1">
    <property type="nucleotide sequence ID" value="NZ_CAWMDP010000029.1"/>
</dbReference>
<accession>A0A0D8ZNC8</accession>
<dbReference type="InterPro" id="IPR000182">
    <property type="entry name" value="GNAT_dom"/>
</dbReference>
<dbReference type="PANTHER" id="PTHR36449">
    <property type="entry name" value="ACETYLTRANSFERASE-RELATED"/>
    <property type="match status" value="1"/>
</dbReference>
<keyword evidence="8" id="KW-1185">Reference proteome</keyword>
<evidence type="ECO:0000256" key="5">
    <source>
        <dbReference type="ARBA" id="ARBA00049880"/>
    </source>
</evidence>
<dbReference type="PANTHER" id="PTHR36449:SF1">
    <property type="entry name" value="ACETYLTRANSFERASE"/>
    <property type="match status" value="1"/>
</dbReference>
<keyword evidence="4" id="KW-0012">Acyltransferase</keyword>
<comment type="caution">
    <text evidence="7">The sequence shown here is derived from an EMBL/GenBank/DDBJ whole genome shotgun (WGS) entry which is preliminary data.</text>
</comment>
<dbReference type="AlphaFoldDB" id="A0A0D8ZNC8"/>
<dbReference type="CDD" id="cd04301">
    <property type="entry name" value="NAT_SF"/>
    <property type="match status" value="1"/>
</dbReference>
<dbReference type="STRING" id="1618023.UH38_21225"/>